<dbReference type="VEuPathDB" id="AmoebaDB:EIN_410340"/>
<accession>A0A0A1TZS7</accession>
<dbReference type="GeneID" id="14884618"/>
<keyword evidence="2" id="KW-1185">Reference proteome</keyword>
<proteinExistence type="predicted"/>
<evidence type="ECO:0000313" key="2">
    <source>
        <dbReference type="Proteomes" id="UP000014680"/>
    </source>
</evidence>
<dbReference type="KEGG" id="eiv:EIN_410340"/>
<gene>
    <name evidence="1" type="ORF">EIN_410340</name>
</gene>
<dbReference type="AlphaFoldDB" id="A0A0A1TZS7"/>
<name>A0A0A1TZS7_ENTIV</name>
<sequence length="606" mass="70570">MDCYITKKQQELPANLNNKNICKNLFLFILKKSMIDTSVLEQLLLDCDSGLLLSICRNVCYYQNHLMYDIDDTLCLRNATIVVNYFKSQNRLRELFYWAYKQEFLPNTRNQSEMEFNRFFTIFNRVYSLTYMEPFQIASLNKFLFEKQLFSKLEPKFLNTNKSEFTEEMLKKSSESYNILKLCVSRILDCISVNTNLVPNEYADVINYILRTESTLEKKKDDHYLVEICFSELVRVFIQCVIIPYLNSKRALLRKFGSSVEECVDNIVFVGETLLSLITPTSQTVDSDLSLLVEKKTVDILDKVIKTAHTNATQKFEPFRHDYDDIISLIQTSIVPIKRNLTQDVSVQLMKALEIPNSSLEDFLVYNDVLQKISNFAKNFQMYFSATLEEAKKKESELNRVKTLIENYKQALMMKKIKNYDLALHLEELKKQEDEKELDVLTFLRESRLSKSQNSLSERESNLLRVSPFDELEPKEVKPSSVVPKKKGFATSWGALGSVFKKCDKKDKKASKVDEKEKEVVNGFHLETSYSSICVRKSTLSPHKKEENKRPVVLRIFAEKKKTPKTLEVIEEESNESFRTSEIEESIKHGYSEKTSTPPRVVNIHF</sequence>
<organism evidence="1 2">
    <name type="scientific">Entamoeba invadens IP1</name>
    <dbReference type="NCBI Taxonomy" id="370355"/>
    <lineage>
        <taxon>Eukaryota</taxon>
        <taxon>Amoebozoa</taxon>
        <taxon>Evosea</taxon>
        <taxon>Archamoebae</taxon>
        <taxon>Mastigamoebida</taxon>
        <taxon>Entamoebidae</taxon>
        <taxon>Entamoeba</taxon>
    </lineage>
</organism>
<evidence type="ECO:0000313" key="1">
    <source>
        <dbReference type="EMBL" id="ELP85695.1"/>
    </source>
</evidence>
<dbReference type="OrthoDB" id="31690at2759"/>
<reference evidence="1 2" key="1">
    <citation type="submission" date="2012-10" db="EMBL/GenBank/DDBJ databases">
        <authorList>
            <person name="Zafar N."/>
            <person name="Inman J."/>
            <person name="Hall N."/>
            <person name="Lorenzi H."/>
            <person name="Caler E."/>
        </authorList>
    </citation>
    <scope>NUCLEOTIDE SEQUENCE [LARGE SCALE GENOMIC DNA]</scope>
    <source>
        <strain evidence="1 2">IP1</strain>
    </source>
</reference>
<dbReference type="Proteomes" id="UP000014680">
    <property type="component" value="Unassembled WGS sequence"/>
</dbReference>
<dbReference type="RefSeq" id="XP_004185041.1">
    <property type="nucleotide sequence ID" value="XM_004184993.1"/>
</dbReference>
<protein>
    <submittedName>
        <fullName evidence="1">Uncharacterized protein</fullName>
    </submittedName>
</protein>
<dbReference type="EMBL" id="KB207048">
    <property type="protein sequence ID" value="ELP85695.1"/>
    <property type="molecule type" value="Genomic_DNA"/>
</dbReference>